<dbReference type="NCBIfam" id="TIGR02395">
    <property type="entry name" value="rpoN_sigma"/>
    <property type="match status" value="1"/>
</dbReference>
<comment type="caution">
    <text evidence="11">The sequence shown here is derived from an EMBL/GenBank/DDBJ whole genome shotgun (WGS) entry which is preliminary data.</text>
</comment>
<accession>A0A9X1MLG1</accession>
<dbReference type="InterPro" id="IPR038709">
    <property type="entry name" value="RpoN_core-bd_sf"/>
</dbReference>
<keyword evidence="3" id="KW-0808">Transferase</keyword>
<dbReference type="InterPro" id="IPR007046">
    <property type="entry name" value="RNA_pol_sigma_54_core-bd"/>
</dbReference>
<evidence type="ECO:0000256" key="8">
    <source>
        <dbReference type="ARBA" id="ARBA00023163"/>
    </source>
</evidence>
<evidence type="ECO:0000259" key="10">
    <source>
        <dbReference type="Pfam" id="PF04963"/>
    </source>
</evidence>
<sequence>MRLSLGLEQKLVQKQVLAPRMIQSMEILQLPVMALQEKIEQEMNENPLLEIQEVEPDGIPDGMDDSLDKSDNDSIADTEKEFVVDENKDNADDFERLLDLDNEYPDTFEDRPQRSLNQMEDDANRKHDALANVASRVETLQDHLDTQLGELNIEPELLELAMRIISSLDSNGYLTTSLEDLLPPDSTEEVLAHAREALAIVQALEPAGVGARDLRECLLLQLDPSQPYFDELRTLISNHLEDLCENRLPLIQKKTGYSIDLIQDAWSELRKLNPKPGAAYKDDFIPNVVPDLTLEISDDGEYGVRTEDGDVPQLRISNYYRKRLMDPTATAEEKEFIKRKINAAQWLIDSINQRKNTLARVAQAIVDHQHDFIEKGPEYIEPLKMQQIADKVGVHVTTVSRAVDDKWIQTPRGIFPLKRFFAGGTTNEAGDEVTWDAIRLKLQEIIDSEDKAKPHSDDELVTLLKNEGLNVARRTVTKYRKKMGIPSSRQRRDWSKKG</sequence>
<dbReference type="GO" id="GO:0000428">
    <property type="term" value="C:DNA-directed RNA polymerase complex"/>
    <property type="evidence" value="ECO:0007669"/>
    <property type="project" value="UniProtKB-KW"/>
</dbReference>
<feature type="domain" description="RNA polymerase sigma factor 54 core-binding" evidence="10">
    <location>
        <begin position="131"/>
        <end position="320"/>
    </location>
</feature>
<evidence type="ECO:0000256" key="2">
    <source>
        <dbReference type="ARBA" id="ARBA00022478"/>
    </source>
</evidence>
<comment type="similarity">
    <text evidence="1">Belongs to the sigma-54 factor family.</text>
</comment>
<evidence type="ECO:0000256" key="6">
    <source>
        <dbReference type="ARBA" id="ARBA00023082"/>
    </source>
</evidence>
<evidence type="ECO:0000256" key="1">
    <source>
        <dbReference type="ARBA" id="ARBA00008798"/>
    </source>
</evidence>
<organism evidence="11 12">
    <name type="scientific">Blastopirellula sediminis</name>
    <dbReference type="NCBI Taxonomy" id="2894196"/>
    <lineage>
        <taxon>Bacteria</taxon>
        <taxon>Pseudomonadati</taxon>
        <taxon>Planctomycetota</taxon>
        <taxon>Planctomycetia</taxon>
        <taxon>Pirellulales</taxon>
        <taxon>Pirellulaceae</taxon>
        <taxon>Blastopirellula</taxon>
    </lineage>
</organism>
<keyword evidence="8" id="KW-0804">Transcription</keyword>
<dbReference type="GO" id="GO:0016779">
    <property type="term" value="F:nucleotidyltransferase activity"/>
    <property type="evidence" value="ECO:0007669"/>
    <property type="project" value="UniProtKB-KW"/>
</dbReference>
<keyword evidence="6" id="KW-0731">Sigma factor</keyword>
<evidence type="ECO:0000313" key="11">
    <source>
        <dbReference type="EMBL" id="MCC9628771.1"/>
    </source>
</evidence>
<keyword evidence="4" id="KW-0548">Nucleotidyltransferase</keyword>
<evidence type="ECO:0000256" key="4">
    <source>
        <dbReference type="ARBA" id="ARBA00022695"/>
    </source>
</evidence>
<dbReference type="GO" id="GO:0016987">
    <property type="term" value="F:sigma factor activity"/>
    <property type="evidence" value="ECO:0007669"/>
    <property type="project" value="UniProtKB-KW"/>
</dbReference>
<evidence type="ECO:0000256" key="5">
    <source>
        <dbReference type="ARBA" id="ARBA00023015"/>
    </source>
</evidence>
<feature type="domain" description="RNA polymerase sigma factor 54 DNA-binding" evidence="9">
    <location>
        <begin position="335"/>
        <end position="492"/>
    </location>
</feature>
<dbReference type="PANTHER" id="PTHR32248">
    <property type="entry name" value="RNA POLYMERASE SIGMA-54 FACTOR"/>
    <property type="match status" value="1"/>
</dbReference>
<dbReference type="EMBL" id="JAJKFT010000004">
    <property type="protein sequence ID" value="MCC9628771.1"/>
    <property type="molecule type" value="Genomic_DNA"/>
</dbReference>
<name>A0A9X1MLG1_9BACT</name>
<dbReference type="GO" id="GO:0001216">
    <property type="term" value="F:DNA-binding transcription activator activity"/>
    <property type="evidence" value="ECO:0007669"/>
    <property type="project" value="InterPro"/>
</dbReference>
<protein>
    <submittedName>
        <fullName evidence="11">RNA polymerase factor sigma-54</fullName>
    </submittedName>
</protein>
<dbReference type="GO" id="GO:0006352">
    <property type="term" value="P:DNA-templated transcription initiation"/>
    <property type="evidence" value="ECO:0007669"/>
    <property type="project" value="InterPro"/>
</dbReference>
<keyword evidence="7" id="KW-0238">DNA-binding</keyword>
<dbReference type="PANTHER" id="PTHR32248:SF4">
    <property type="entry name" value="RNA POLYMERASE SIGMA-54 FACTOR"/>
    <property type="match status" value="1"/>
</dbReference>
<dbReference type="RefSeq" id="WP_230218238.1">
    <property type="nucleotide sequence ID" value="NZ_JAJKFT010000004.1"/>
</dbReference>
<dbReference type="Pfam" id="PF00309">
    <property type="entry name" value="Sigma54_AID"/>
    <property type="match status" value="1"/>
</dbReference>
<evidence type="ECO:0000259" key="9">
    <source>
        <dbReference type="Pfam" id="PF04552"/>
    </source>
</evidence>
<keyword evidence="2" id="KW-0240">DNA-directed RNA polymerase</keyword>
<dbReference type="GO" id="GO:0003677">
    <property type="term" value="F:DNA binding"/>
    <property type="evidence" value="ECO:0007669"/>
    <property type="project" value="UniProtKB-KW"/>
</dbReference>
<evidence type="ECO:0000256" key="3">
    <source>
        <dbReference type="ARBA" id="ARBA00022679"/>
    </source>
</evidence>
<dbReference type="Pfam" id="PF04552">
    <property type="entry name" value="Sigma54_DBD"/>
    <property type="match status" value="1"/>
</dbReference>
<dbReference type="InterPro" id="IPR000394">
    <property type="entry name" value="RNA_pol_sigma_54"/>
</dbReference>
<keyword evidence="5" id="KW-0805">Transcription regulation</keyword>
<dbReference type="PROSITE" id="PS00718">
    <property type="entry name" value="SIGMA54_2"/>
    <property type="match status" value="1"/>
</dbReference>
<dbReference type="Gene3D" id="1.10.10.60">
    <property type="entry name" value="Homeodomain-like"/>
    <property type="match status" value="1"/>
</dbReference>
<dbReference type="PROSITE" id="PS50044">
    <property type="entry name" value="SIGMA54_3"/>
    <property type="match status" value="1"/>
</dbReference>
<evidence type="ECO:0000256" key="7">
    <source>
        <dbReference type="ARBA" id="ARBA00023125"/>
    </source>
</evidence>
<dbReference type="Gene3D" id="1.10.10.1330">
    <property type="entry name" value="RNA polymerase sigma-54 factor, core-binding domain"/>
    <property type="match status" value="1"/>
</dbReference>
<dbReference type="InterPro" id="IPR007634">
    <property type="entry name" value="RNA_pol_sigma_54_DNA-bd"/>
</dbReference>
<reference evidence="11" key="1">
    <citation type="submission" date="2021-11" db="EMBL/GenBank/DDBJ databases">
        <title>Genome sequence.</title>
        <authorList>
            <person name="Sun Q."/>
        </authorList>
    </citation>
    <scope>NUCLEOTIDE SEQUENCE</scope>
    <source>
        <strain evidence="11">JC732</strain>
    </source>
</reference>
<gene>
    <name evidence="11" type="primary">rpoN</name>
    <name evidence="11" type="ORF">LOC68_10210</name>
</gene>
<dbReference type="AlphaFoldDB" id="A0A9X1MLG1"/>
<proteinExistence type="inferred from homology"/>
<dbReference type="Proteomes" id="UP001139103">
    <property type="component" value="Unassembled WGS sequence"/>
</dbReference>
<dbReference type="PRINTS" id="PR00045">
    <property type="entry name" value="SIGMA54FCT"/>
</dbReference>
<dbReference type="Pfam" id="PF04963">
    <property type="entry name" value="Sigma54_CBD"/>
    <property type="match status" value="1"/>
</dbReference>
<dbReference type="PIRSF" id="PIRSF000774">
    <property type="entry name" value="RpoN"/>
    <property type="match status" value="1"/>
</dbReference>
<keyword evidence="12" id="KW-1185">Reference proteome</keyword>
<evidence type="ECO:0000313" key="12">
    <source>
        <dbReference type="Proteomes" id="UP001139103"/>
    </source>
</evidence>